<dbReference type="PANTHER" id="PTHR43673:SF12">
    <property type="entry name" value="PROTEIN DRGA"/>
    <property type="match status" value="1"/>
</dbReference>
<evidence type="ECO:0000313" key="5">
    <source>
        <dbReference type="Proteomes" id="UP000316882"/>
    </source>
</evidence>
<dbReference type="SUPFAM" id="SSF55469">
    <property type="entry name" value="FMN-dependent nitroreductase-like"/>
    <property type="match status" value="1"/>
</dbReference>
<evidence type="ECO:0000256" key="2">
    <source>
        <dbReference type="ARBA" id="ARBA00023002"/>
    </source>
</evidence>
<evidence type="ECO:0000259" key="3">
    <source>
        <dbReference type="Pfam" id="PF00881"/>
    </source>
</evidence>
<evidence type="ECO:0000256" key="1">
    <source>
        <dbReference type="ARBA" id="ARBA00007118"/>
    </source>
</evidence>
<sequence length="211" mass="23848">MSEFTALVKNRRSANKFIPTESITTAELEEIMSLVKFAPSAFNLQHAHYVIVTEPETKERVYEAAQRQYKVKTASAVILVLGDLEAYKNVGPIHEGLLHLGVMDQREYDQTVSSVHSFYEAGGDQFKRDEAIRNASLSAMLFMLAAKDKGWDTCPMIGFDPEAVRDILRIPDRYVPTMMITIGKEDTASQRVRGYRKPVGEFVSYNTFQAE</sequence>
<dbReference type="Pfam" id="PF00881">
    <property type="entry name" value="Nitroreductase"/>
    <property type="match status" value="1"/>
</dbReference>
<dbReference type="STRING" id="54914.AV540_15760"/>
<dbReference type="GO" id="GO:0016491">
    <property type="term" value="F:oxidoreductase activity"/>
    <property type="evidence" value="ECO:0007669"/>
    <property type="project" value="UniProtKB-KW"/>
</dbReference>
<keyword evidence="2" id="KW-0560">Oxidoreductase</keyword>
<dbReference type="InterPro" id="IPR000415">
    <property type="entry name" value="Nitroreductase-like"/>
</dbReference>
<evidence type="ECO:0000313" key="4">
    <source>
        <dbReference type="EMBL" id="GEB34787.1"/>
    </source>
</evidence>
<feature type="domain" description="Nitroreductase" evidence="3">
    <location>
        <begin position="8"/>
        <end position="184"/>
    </location>
</feature>
<dbReference type="PANTHER" id="PTHR43673">
    <property type="entry name" value="NAD(P)H NITROREDUCTASE YDGI-RELATED"/>
    <property type="match status" value="1"/>
</dbReference>
<protein>
    <submittedName>
        <fullName evidence="4">Nitroreductase</fullName>
    </submittedName>
</protein>
<dbReference type="InterPro" id="IPR029479">
    <property type="entry name" value="Nitroreductase"/>
</dbReference>
<accession>A0A4Y3PN85</accession>
<dbReference type="Gene3D" id="3.40.109.10">
    <property type="entry name" value="NADH Oxidase"/>
    <property type="match status" value="1"/>
</dbReference>
<dbReference type="Proteomes" id="UP000316882">
    <property type="component" value="Unassembled WGS sequence"/>
</dbReference>
<reference evidence="4 5" key="1">
    <citation type="submission" date="2019-06" db="EMBL/GenBank/DDBJ databases">
        <title>Whole genome shotgun sequence of Brevibacillus parabrevis NBRC 12334.</title>
        <authorList>
            <person name="Hosoyama A."/>
            <person name="Uohara A."/>
            <person name="Ohji S."/>
            <person name="Ichikawa N."/>
        </authorList>
    </citation>
    <scope>NUCLEOTIDE SEQUENCE [LARGE SCALE GENOMIC DNA]</scope>
    <source>
        <strain evidence="4 5">NBRC 12334</strain>
    </source>
</reference>
<dbReference type="CDD" id="cd02137">
    <property type="entry name" value="MhqN-like"/>
    <property type="match status" value="1"/>
</dbReference>
<comment type="similarity">
    <text evidence="1">Belongs to the nitroreductase family.</text>
</comment>
<dbReference type="EMBL" id="BJMH01000028">
    <property type="protein sequence ID" value="GEB34787.1"/>
    <property type="molecule type" value="Genomic_DNA"/>
</dbReference>
<keyword evidence="5" id="KW-1185">Reference proteome</keyword>
<dbReference type="AlphaFoldDB" id="A0A4Y3PN85"/>
<dbReference type="RefSeq" id="WP_122962195.1">
    <property type="nucleotide sequence ID" value="NZ_BJMH01000028.1"/>
</dbReference>
<gene>
    <name evidence="4" type="ORF">BPA01_43670</name>
</gene>
<name>A0A4Y3PN85_BREPA</name>
<proteinExistence type="inferred from homology"/>
<organism evidence="4 5">
    <name type="scientific">Brevibacillus parabrevis</name>
    <dbReference type="NCBI Taxonomy" id="54914"/>
    <lineage>
        <taxon>Bacteria</taxon>
        <taxon>Bacillati</taxon>
        <taxon>Bacillota</taxon>
        <taxon>Bacilli</taxon>
        <taxon>Bacillales</taxon>
        <taxon>Paenibacillaceae</taxon>
        <taxon>Brevibacillus</taxon>
    </lineage>
</organism>
<comment type="caution">
    <text evidence="4">The sequence shown here is derived from an EMBL/GenBank/DDBJ whole genome shotgun (WGS) entry which is preliminary data.</text>
</comment>